<dbReference type="EMBL" id="JACEFB010000005">
    <property type="protein sequence ID" value="MBA2226377.1"/>
    <property type="molecule type" value="Genomic_DNA"/>
</dbReference>
<comment type="caution">
    <text evidence="3">The sequence shown here is derived from an EMBL/GenBank/DDBJ whole genome shotgun (WGS) entry which is preliminary data.</text>
</comment>
<keyword evidence="2" id="KW-0812">Transmembrane</keyword>
<sequence>MGYVEVVPSPAHPPGRAPGKPPASRVAVAVGDDEDEVPVRKKNKKSSDSDSNVMLIRNIIGGIVLVILLGVAGYIYYTKFFANRDGDDQASAKSDSNTATPPPGGFVPLDKAQNIGKGPPLIPIIPGGPVAGGVPKTGGGAPTTKGGGGGGSPRPKDGTTPTITTPVGLTVTFPGPPRKSDSLARQLLVKHGLTGDVYLWSDGGSACTLVVAQLPAGSTEEQGRKHTESIIRELANLDSGYKLVERNTITHGGRNFDRLLSRSPDESRSIESWALVSDQNIFIASTEITKDEASMAVQQFLANIR</sequence>
<dbReference type="AlphaFoldDB" id="A0A7V8VEN6"/>
<accession>A0A7V8VEN6</accession>
<evidence type="ECO:0000256" key="1">
    <source>
        <dbReference type="SAM" id="MobiDB-lite"/>
    </source>
</evidence>
<feature type="transmembrane region" description="Helical" evidence="2">
    <location>
        <begin position="55"/>
        <end position="77"/>
    </location>
</feature>
<evidence type="ECO:0000313" key="3">
    <source>
        <dbReference type="EMBL" id="MBA2226377.1"/>
    </source>
</evidence>
<dbReference type="RefSeq" id="WP_194537806.1">
    <property type="nucleotide sequence ID" value="NZ_JACEFB010000005.1"/>
</dbReference>
<feature type="compositionally biased region" description="Low complexity" evidence="1">
    <location>
        <begin position="158"/>
        <end position="172"/>
    </location>
</feature>
<name>A0A7V8VEN6_9BACT</name>
<keyword evidence="2" id="KW-1133">Transmembrane helix</keyword>
<dbReference type="Proteomes" id="UP000542342">
    <property type="component" value="Unassembled WGS sequence"/>
</dbReference>
<feature type="region of interest" description="Disordered" evidence="1">
    <location>
        <begin position="1"/>
        <end position="50"/>
    </location>
</feature>
<keyword evidence="2" id="KW-0472">Membrane</keyword>
<reference evidence="3 4" key="1">
    <citation type="submission" date="2020-07" db="EMBL/GenBank/DDBJ databases">
        <title>Thermogemmata thermophila gen. nov., sp. nov., a novel moderate thermophilic planctomycete from a Kamchatka hot spring.</title>
        <authorList>
            <person name="Elcheninov A.G."/>
            <person name="Podosokorskaya O.A."/>
            <person name="Kovaleva O.L."/>
            <person name="Novikov A."/>
            <person name="Bonch-Osmolovskaya E.A."/>
            <person name="Toshchakov S.V."/>
            <person name="Kublanov I.V."/>
        </authorList>
    </citation>
    <scope>NUCLEOTIDE SEQUENCE [LARGE SCALE GENOMIC DNA]</scope>
    <source>
        <strain evidence="3 4">2918</strain>
    </source>
</reference>
<gene>
    <name evidence="3" type="ORF">H0921_09420</name>
</gene>
<feature type="region of interest" description="Disordered" evidence="1">
    <location>
        <begin position="87"/>
        <end position="177"/>
    </location>
</feature>
<feature type="compositionally biased region" description="Low complexity" evidence="1">
    <location>
        <begin position="115"/>
        <end position="128"/>
    </location>
</feature>
<evidence type="ECO:0000256" key="2">
    <source>
        <dbReference type="SAM" id="Phobius"/>
    </source>
</evidence>
<organism evidence="3 4">
    <name type="scientific">Thermogemmata fonticola</name>
    <dbReference type="NCBI Taxonomy" id="2755323"/>
    <lineage>
        <taxon>Bacteria</taxon>
        <taxon>Pseudomonadati</taxon>
        <taxon>Planctomycetota</taxon>
        <taxon>Planctomycetia</taxon>
        <taxon>Gemmatales</taxon>
        <taxon>Gemmataceae</taxon>
        <taxon>Thermogemmata</taxon>
    </lineage>
</organism>
<protein>
    <submittedName>
        <fullName evidence="3">Uncharacterized protein</fullName>
    </submittedName>
</protein>
<feature type="compositionally biased region" description="Pro residues" evidence="1">
    <location>
        <begin position="10"/>
        <end position="21"/>
    </location>
</feature>
<proteinExistence type="predicted"/>
<keyword evidence="4" id="KW-1185">Reference proteome</keyword>
<evidence type="ECO:0000313" key="4">
    <source>
        <dbReference type="Proteomes" id="UP000542342"/>
    </source>
</evidence>
<feature type="compositionally biased region" description="Gly residues" evidence="1">
    <location>
        <begin position="129"/>
        <end position="152"/>
    </location>
</feature>